<reference evidence="2 3" key="1">
    <citation type="submission" date="2020-10" db="EMBL/GenBank/DDBJ databases">
        <authorList>
            <person name="Castelo-Branco R."/>
            <person name="Eusebio N."/>
            <person name="Adriana R."/>
            <person name="Vieira A."/>
            <person name="Brugerolle De Fraissinette N."/>
            <person name="Rezende De Castro R."/>
            <person name="Schneider M.P."/>
            <person name="Vasconcelos V."/>
            <person name="Leao P.N."/>
        </authorList>
    </citation>
    <scope>NUCLEOTIDE SEQUENCE [LARGE SCALE GENOMIC DNA]</scope>
    <source>
        <strain evidence="2 3">LEGE 06226</strain>
    </source>
</reference>
<organism evidence="2 3">
    <name type="scientific">Planktothrix mougeotii LEGE 06226</name>
    <dbReference type="NCBI Taxonomy" id="1828728"/>
    <lineage>
        <taxon>Bacteria</taxon>
        <taxon>Bacillati</taxon>
        <taxon>Cyanobacteriota</taxon>
        <taxon>Cyanophyceae</taxon>
        <taxon>Oscillatoriophycideae</taxon>
        <taxon>Oscillatoriales</taxon>
        <taxon>Microcoleaceae</taxon>
        <taxon>Planktothrix</taxon>
    </lineage>
</organism>
<name>A0ABR9UE95_9CYAN</name>
<gene>
    <name evidence="2" type="ORF">IQ236_16380</name>
</gene>
<accession>A0ABR9UE95</accession>
<comment type="caution">
    <text evidence="2">The sequence shown here is derived from an EMBL/GenBank/DDBJ whole genome shotgun (WGS) entry which is preliminary data.</text>
</comment>
<feature type="non-terminal residue" evidence="2">
    <location>
        <position position="1"/>
    </location>
</feature>
<evidence type="ECO:0000313" key="3">
    <source>
        <dbReference type="Proteomes" id="UP000640725"/>
    </source>
</evidence>
<dbReference type="Proteomes" id="UP000640725">
    <property type="component" value="Unassembled WGS sequence"/>
</dbReference>
<dbReference type="EMBL" id="JADEWU010000039">
    <property type="protein sequence ID" value="MBE9144782.1"/>
    <property type="molecule type" value="Genomic_DNA"/>
</dbReference>
<sequence>SGGYNSTPKTGGDEGFQPDPRWANELEKLKQMLAAQAANP</sequence>
<proteinExistence type="predicted"/>
<keyword evidence="3" id="KW-1185">Reference proteome</keyword>
<evidence type="ECO:0000313" key="2">
    <source>
        <dbReference type="EMBL" id="MBE9144782.1"/>
    </source>
</evidence>
<feature type="region of interest" description="Disordered" evidence="1">
    <location>
        <begin position="1"/>
        <end position="21"/>
    </location>
</feature>
<evidence type="ECO:0000256" key="1">
    <source>
        <dbReference type="SAM" id="MobiDB-lite"/>
    </source>
</evidence>
<protein>
    <submittedName>
        <fullName evidence="2">RNA-binding protein</fullName>
    </submittedName>
</protein>